<proteinExistence type="predicted"/>
<evidence type="ECO:0000313" key="3">
    <source>
        <dbReference type="Proteomes" id="UP000663090"/>
    </source>
</evidence>
<dbReference type="PROSITE" id="PS51257">
    <property type="entry name" value="PROKAR_LIPOPROTEIN"/>
    <property type="match status" value="1"/>
</dbReference>
<dbReference type="EMBL" id="CP071091">
    <property type="protein sequence ID" value="QSQ15030.1"/>
    <property type="molecule type" value="Genomic_DNA"/>
</dbReference>
<dbReference type="RefSeq" id="WP_206716772.1">
    <property type="nucleotide sequence ID" value="NZ_CP071091.1"/>
</dbReference>
<keyword evidence="3" id="KW-1185">Reference proteome</keyword>
<accession>A0ABX7N8E3</accession>
<evidence type="ECO:0008006" key="4">
    <source>
        <dbReference type="Google" id="ProtNLM"/>
    </source>
</evidence>
<feature type="region of interest" description="Disordered" evidence="1">
    <location>
        <begin position="19"/>
        <end position="51"/>
    </location>
</feature>
<dbReference type="Proteomes" id="UP000663090">
    <property type="component" value="Chromosome"/>
</dbReference>
<name>A0ABX7N8E3_9BACT</name>
<sequence>MRTRLFVVALLSTALVSGCDSSENTPAPPGLEALEESTAPEPTAQAGDPYPETLATVHGTGKGDSVFGHGRGFVHAPILAVFEAMKNPDTLVDRRQIDEWRVTWNVEPDYDVSFRTHNTVRNFITIEFEMTFRVGVVEGTAEAPVRIIEVARKTSGSSYVELAQHSIVVQKVDDTTTKLEIVVQGKGATVGPSDMAVSARDLFNSIVARVHGRPLPDV</sequence>
<organism evidence="2 3">
    <name type="scientific">Myxococcus landrumensis</name>
    <dbReference type="NCBI Taxonomy" id="2813577"/>
    <lineage>
        <taxon>Bacteria</taxon>
        <taxon>Pseudomonadati</taxon>
        <taxon>Myxococcota</taxon>
        <taxon>Myxococcia</taxon>
        <taxon>Myxococcales</taxon>
        <taxon>Cystobacterineae</taxon>
        <taxon>Myxococcaceae</taxon>
        <taxon>Myxococcus</taxon>
    </lineage>
</organism>
<evidence type="ECO:0000313" key="2">
    <source>
        <dbReference type="EMBL" id="QSQ15030.1"/>
    </source>
</evidence>
<reference evidence="2 3" key="1">
    <citation type="submission" date="2021-02" db="EMBL/GenBank/DDBJ databases">
        <title>De Novo genome assembly of isolated myxobacteria.</title>
        <authorList>
            <person name="Stevens D.C."/>
        </authorList>
    </citation>
    <scope>NUCLEOTIDE SEQUENCE [LARGE SCALE GENOMIC DNA]</scope>
    <source>
        <strain evidence="2 3">SCHIC003</strain>
    </source>
</reference>
<evidence type="ECO:0000256" key="1">
    <source>
        <dbReference type="SAM" id="MobiDB-lite"/>
    </source>
</evidence>
<protein>
    <recommendedName>
        <fullName evidence="4">Lipoprotein</fullName>
    </recommendedName>
</protein>
<gene>
    <name evidence="2" type="ORF">JY572_02790</name>
</gene>